<dbReference type="InterPro" id="IPR049512">
    <property type="entry name" value="DJR-like_dom"/>
</dbReference>
<accession>A0A6J2XYI1</accession>
<protein>
    <submittedName>
        <fullName evidence="3">Uncharacterized protein LOC115882111</fullName>
    </submittedName>
</protein>
<evidence type="ECO:0000313" key="2">
    <source>
        <dbReference type="Proteomes" id="UP000504635"/>
    </source>
</evidence>
<reference evidence="3" key="1">
    <citation type="submission" date="2025-08" db="UniProtKB">
        <authorList>
            <consortium name="RefSeq"/>
        </authorList>
    </citation>
    <scope>IDENTIFICATION</scope>
    <source>
        <tissue evidence="3">Gonads</tissue>
    </source>
</reference>
<dbReference type="PANTHER" id="PTHR36159">
    <property type="entry name" value="PROTEIN CBG23766"/>
    <property type="match status" value="1"/>
</dbReference>
<proteinExistence type="predicted"/>
<gene>
    <name evidence="3" type="primary">LOC115882111</name>
</gene>
<keyword evidence="2" id="KW-1185">Reference proteome</keyword>
<name>A0A6J2XYI1_SITOR</name>
<dbReference type="InParanoid" id="A0A6J2XYI1"/>
<dbReference type="Pfam" id="PF21738">
    <property type="entry name" value="DJR-like_dom"/>
    <property type="match status" value="1"/>
</dbReference>
<dbReference type="OrthoDB" id="6761856at2759"/>
<dbReference type="GeneID" id="115882111"/>
<feature type="domain" description="Double jelly roll-like" evidence="1">
    <location>
        <begin position="76"/>
        <end position="395"/>
    </location>
</feature>
<dbReference type="RefSeq" id="XP_030755815.1">
    <property type="nucleotide sequence ID" value="XM_030899955.1"/>
</dbReference>
<dbReference type="AlphaFoldDB" id="A0A6J2XYI1"/>
<evidence type="ECO:0000259" key="1">
    <source>
        <dbReference type="Pfam" id="PF21738"/>
    </source>
</evidence>
<sequence length="407" mass="47035">MSYNILKVNESVTQDDSIVSYQYHTHQPYSSTTLNNNDEIRIPIQTQDLYTLPSQSYLYIEGKLTKSDNTASADVQFVNNGVAFLFDEIRYEMGGVIVDRVRNPGVTSTMKGYISFTPTEANGLHNAGWHDTKNPSLIDGNGNFNVCIPLKMLMGFAEDYHKIVMNVKQELVLIRNNSDFNAIHSANETKDSYKITLNKVLWKMPHISVNDSQKLRLLKNFENNRDLPIAFRSWELHEYPELQQTKNHTWAVKSSNQLEKPRYIIIGFQTDVKNHITKNMSRFQHCNLTNLKVYLNSEVYPYDNLNIDFTNNRYAVLYEMYTQFQKSYYYKAFSEPTYYPILFKNNAPLVVIDCSRQGEDILKGGAVDIRIEFETSEAIPAKTTAYCLILHDKLVKYNPLTSTIRVL</sequence>
<organism evidence="2 3">
    <name type="scientific">Sitophilus oryzae</name>
    <name type="common">Rice weevil</name>
    <name type="synonym">Curculio oryzae</name>
    <dbReference type="NCBI Taxonomy" id="7048"/>
    <lineage>
        <taxon>Eukaryota</taxon>
        <taxon>Metazoa</taxon>
        <taxon>Ecdysozoa</taxon>
        <taxon>Arthropoda</taxon>
        <taxon>Hexapoda</taxon>
        <taxon>Insecta</taxon>
        <taxon>Pterygota</taxon>
        <taxon>Neoptera</taxon>
        <taxon>Endopterygota</taxon>
        <taxon>Coleoptera</taxon>
        <taxon>Polyphaga</taxon>
        <taxon>Cucujiformia</taxon>
        <taxon>Curculionidae</taxon>
        <taxon>Dryophthorinae</taxon>
        <taxon>Sitophilus</taxon>
    </lineage>
</organism>
<evidence type="ECO:0000313" key="3">
    <source>
        <dbReference type="RefSeq" id="XP_030755815.1"/>
    </source>
</evidence>
<dbReference type="PANTHER" id="PTHR36159:SF1">
    <property type="entry name" value="RETROVIRUS-RELATED POL POLYPROTEIN FROM TRANSPOSON 412-LIKE PROTEIN"/>
    <property type="match status" value="1"/>
</dbReference>
<dbReference type="Proteomes" id="UP000504635">
    <property type="component" value="Unplaced"/>
</dbReference>
<dbReference type="KEGG" id="soy:115882111"/>